<proteinExistence type="predicted"/>
<keyword evidence="2" id="KW-1185">Reference proteome</keyword>
<evidence type="ECO:0000313" key="2">
    <source>
        <dbReference type="Proteomes" id="UP000029120"/>
    </source>
</evidence>
<reference evidence="2" key="1">
    <citation type="journal article" date="2015" name="Nat. Plants">
        <title>Genome expansion of Arabis alpina linked with retrotransposition and reduced symmetric DNA methylation.</title>
        <authorList>
            <person name="Willing E.M."/>
            <person name="Rawat V."/>
            <person name="Mandakova T."/>
            <person name="Maumus F."/>
            <person name="James G.V."/>
            <person name="Nordstroem K.J."/>
            <person name="Becker C."/>
            <person name="Warthmann N."/>
            <person name="Chica C."/>
            <person name="Szarzynska B."/>
            <person name="Zytnicki M."/>
            <person name="Albani M.C."/>
            <person name="Kiefer C."/>
            <person name="Bergonzi S."/>
            <person name="Castaings L."/>
            <person name="Mateos J.L."/>
            <person name="Berns M.C."/>
            <person name="Bujdoso N."/>
            <person name="Piofczyk T."/>
            <person name="de Lorenzo L."/>
            <person name="Barrero-Sicilia C."/>
            <person name="Mateos I."/>
            <person name="Piednoel M."/>
            <person name="Hagmann J."/>
            <person name="Chen-Min-Tao R."/>
            <person name="Iglesias-Fernandez R."/>
            <person name="Schuster S.C."/>
            <person name="Alonso-Blanco C."/>
            <person name="Roudier F."/>
            <person name="Carbonero P."/>
            <person name="Paz-Ares J."/>
            <person name="Davis S.J."/>
            <person name="Pecinka A."/>
            <person name="Quesneville H."/>
            <person name="Colot V."/>
            <person name="Lysak M.A."/>
            <person name="Weigel D."/>
            <person name="Coupland G."/>
            <person name="Schneeberger K."/>
        </authorList>
    </citation>
    <scope>NUCLEOTIDE SEQUENCE [LARGE SCALE GENOMIC DNA]</scope>
    <source>
        <strain evidence="2">cv. Pajares</strain>
    </source>
</reference>
<gene>
    <name evidence="1" type="ordered locus">AALP_Aa3g287600</name>
</gene>
<dbReference type="Proteomes" id="UP000029120">
    <property type="component" value="Chromosome 3"/>
</dbReference>
<organism evidence="1 2">
    <name type="scientific">Arabis alpina</name>
    <name type="common">Alpine rock-cress</name>
    <dbReference type="NCBI Taxonomy" id="50452"/>
    <lineage>
        <taxon>Eukaryota</taxon>
        <taxon>Viridiplantae</taxon>
        <taxon>Streptophyta</taxon>
        <taxon>Embryophyta</taxon>
        <taxon>Tracheophyta</taxon>
        <taxon>Spermatophyta</taxon>
        <taxon>Magnoliopsida</taxon>
        <taxon>eudicotyledons</taxon>
        <taxon>Gunneridae</taxon>
        <taxon>Pentapetalae</taxon>
        <taxon>rosids</taxon>
        <taxon>malvids</taxon>
        <taxon>Brassicales</taxon>
        <taxon>Brassicaceae</taxon>
        <taxon>Arabideae</taxon>
        <taxon>Arabis</taxon>
    </lineage>
</organism>
<dbReference type="Gramene" id="KFK39786">
    <property type="protein sequence ID" value="KFK39786"/>
    <property type="gene ID" value="AALP_AA3G287600"/>
</dbReference>
<sequence length="34" mass="4063">MKLCQNLLVEVSFDDKVIRWLRTVKDGREAKEIE</sequence>
<dbReference type="EMBL" id="CM002871">
    <property type="protein sequence ID" value="KFK39786.1"/>
    <property type="molecule type" value="Genomic_DNA"/>
</dbReference>
<dbReference type="AlphaFoldDB" id="A0A087HCD4"/>
<protein>
    <submittedName>
        <fullName evidence="1">Uncharacterized protein</fullName>
    </submittedName>
</protein>
<evidence type="ECO:0000313" key="1">
    <source>
        <dbReference type="EMBL" id="KFK39786.1"/>
    </source>
</evidence>
<name>A0A087HCD4_ARAAL</name>
<accession>A0A087HCD4</accession>